<dbReference type="EMBL" id="LN899825">
    <property type="protein sequence ID" value="CUV35473.1"/>
    <property type="molecule type" value="Genomic_DNA"/>
</dbReference>
<evidence type="ECO:0000313" key="3">
    <source>
        <dbReference type="EMBL" id="CUV35473.1"/>
    </source>
</evidence>
<name>A0A0S4VLL1_RALSL</name>
<feature type="compositionally biased region" description="Basic and acidic residues" evidence="1">
    <location>
        <begin position="155"/>
        <end position="171"/>
    </location>
</feature>
<protein>
    <submittedName>
        <fullName evidence="3">Uncharacterized protein</fullName>
    </submittedName>
</protein>
<evidence type="ECO:0000313" key="2">
    <source>
        <dbReference type="EMBL" id="CUV26018.1"/>
    </source>
</evidence>
<evidence type="ECO:0000313" key="4">
    <source>
        <dbReference type="EMBL" id="CUV42690.1"/>
    </source>
</evidence>
<dbReference type="EMBL" id="LN899826">
    <property type="protein sequence ID" value="CUV42690.1"/>
    <property type="molecule type" value="Genomic_DNA"/>
</dbReference>
<feature type="compositionally biased region" description="Basic residues" evidence="1">
    <location>
        <begin position="580"/>
        <end position="592"/>
    </location>
</feature>
<feature type="compositionally biased region" description="Basic residues" evidence="1">
    <location>
        <begin position="172"/>
        <end position="186"/>
    </location>
</feature>
<dbReference type="EMBL" id="LN899822">
    <property type="protein sequence ID" value="CUV63885.1"/>
    <property type="molecule type" value="Genomic_DNA"/>
</dbReference>
<dbReference type="EMBL" id="LN899823">
    <property type="protein sequence ID" value="CUV26018.1"/>
    <property type="molecule type" value="Genomic_DNA"/>
</dbReference>
<feature type="region of interest" description="Disordered" evidence="1">
    <location>
        <begin position="207"/>
        <end position="226"/>
    </location>
</feature>
<feature type="region of interest" description="Disordered" evidence="1">
    <location>
        <begin position="381"/>
        <end position="417"/>
    </location>
</feature>
<proteinExistence type="predicted"/>
<accession>A0A0S4VLL1</accession>
<gene>
    <name evidence="5" type="ORF">RD1301_v1_4120003</name>
    <name evidence="2" type="ORF">RUN1744_v1_1190006</name>
    <name evidence="3" type="ORF">TD1301_v1_1450003</name>
    <name evidence="4" type="ORF">TF3108_v1_1440033</name>
</gene>
<evidence type="ECO:0000256" key="1">
    <source>
        <dbReference type="SAM" id="MobiDB-lite"/>
    </source>
</evidence>
<dbReference type="AlphaFoldDB" id="A0A0S4VLL1"/>
<evidence type="ECO:0000313" key="5">
    <source>
        <dbReference type="EMBL" id="CUV63885.1"/>
    </source>
</evidence>
<feature type="region of interest" description="Disordered" evidence="1">
    <location>
        <begin position="561"/>
        <end position="592"/>
    </location>
</feature>
<organism evidence="3">
    <name type="scientific">Ralstonia solanacearum</name>
    <name type="common">Pseudomonas solanacearum</name>
    <dbReference type="NCBI Taxonomy" id="305"/>
    <lineage>
        <taxon>Bacteria</taxon>
        <taxon>Pseudomonadati</taxon>
        <taxon>Pseudomonadota</taxon>
        <taxon>Betaproteobacteria</taxon>
        <taxon>Burkholderiales</taxon>
        <taxon>Burkholderiaceae</taxon>
        <taxon>Ralstonia</taxon>
        <taxon>Ralstonia solanacearum species complex</taxon>
    </lineage>
</organism>
<feature type="region of interest" description="Disordered" evidence="1">
    <location>
        <begin position="155"/>
        <end position="186"/>
    </location>
</feature>
<reference evidence="3" key="1">
    <citation type="submission" date="2015-10" db="EMBL/GenBank/DDBJ databases">
        <authorList>
            <person name="Gilbert D.G."/>
        </authorList>
    </citation>
    <scope>NUCLEOTIDE SEQUENCE</scope>
    <source>
        <strain evidence="3">Phyl III-seqv23</strain>
    </source>
</reference>
<feature type="region of interest" description="Disordered" evidence="1">
    <location>
        <begin position="1"/>
        <end position="22"/>
    </location>
</feature>
<sequence length="592" mass="65629">MPWHPSNPQRHADTGRQRHQLGSGARFAATEGGIEHGQFHLREQHAQAVGVQLVGTHVQQGERLVGRQCHHPLGLDLGLAEIQRGKRRVGGQRLYTWRPDDVPGQIERGDHSVGGQRQRAIETDLVVADVQRLDRLAGGQPPCAFIAKTVRPHVEVDERGAGSQRRSDLGNRRRSSSRSRRGSLRIGRIRHGADLGVFDIERGQLPVGSQRQHGPAPDAVVADGKRDDRCARGQRQSTVRADAVVAHIQRGEDLVGGQPLRTPIPDGVLFDQQRREGGMLGQRLRALGSDPVLADVQRGQRGVLGQCADAIQAERVAVKMERGEHGVAGQRDHARIADPVVADIEHSQPGVVGQVGRPLVADLVPAHVERGQRRMVRQLPRALGTQPASADIQPIQRQRKQRIEPRHPEAATPAQVQLAQRGRQSYQVIAPEIADEGQLAQVRIAAWALDRRETLRGLDDQLPDADFRRGPRRTADHAQPLLRNRIAMGDHCPHLRRKLPRPAQRLGIGARGFIAGHRGEVLLGPHGWRSHFRPWLRQTIRRPDCWPDLAIGRLTGSRRNGVLRLRGPEPQQRTGSGSGRMRRTCGRRIHVR</sequence>